<dbReference type="Gene3D" id="3.40.50.1010">
    <property type="entry name" value="5'-nuclease"/>
    <property type="match status" value="1"/>
</dbReference>
<dbReference type="AlphaFoldDB" id="A0A3L8DFB0"/>
<feature type="compositionally biased region" description="Low complexity" evidence="6">
    <location>
        <begin position="619"/>
        <end position="628"/>
    </location>
</feature>
<sequence>MRRSCNPTAEARTVDCLEATRRLHKNVTEIIKKLDEQKSRALTVVDIFVPLVEVLRAKLKDYCARLILKDPVGNAHKIEGQLWRKAFYDVVYAAKKLRKDNWNDSEKALLSVHLTAGVGYYHHLILKLQIEYDLDLIGIVDFAFVQTETISSYARTKTGQSKTYGKEVKQCVMRLVHRSLVCLGDLTRYKLELDSNWDPMIANRYYKMAIAVDPNVGMPHNQLGTIAGDSNYGLDAVYYFLRGTLCPEPFERTEENLKRNILTYSTCTDENNSVHHCVSRLFSLLRLWDQENPNSDKINQECQDLLTNLENCLSMERMEPSNGNSLENVDNIEAYLQNCKNRPTLYLTDDMVFKIVTICLMSISRLKSKESNEVQGVVAVTLAILSQLLQFTITKLQETIMNMAASDMEAILKVDSYSSKLQSTQDSRVLSECESNGDCTRKEEPTLNQDNNVPDPNEKDDKSAVDGKAESVDNGVLSKSGPKRTREKSKNLLSKLRRRKRRTRTSSDSDTSDVDQSALASSSDEINSDVSETEEDDALSEENDDALSDDGLSDNNTDDEVQIIENATAKEEMNGHTSESSDKTELCDEKGDTNHNLVNGERHAAEQADSKVTSDKDSAMNSNSATTITTNTDSISTFDETNGHSHNQNSISHMAQLKKCSLKPDDVLNMLIDKEILASIKVCCDWLRSNPDIVRICAKSSRTLLKRVAILLNLIDVDTNGLAQRNGDLAILSSEERLKLCVRTVPLPEDIDLKGLHLLEDAHRPLDWQMLRKHRMNKREETLLRTLKLIEFGHHLTSIQNSGVQYDQTERSFVVADANPVDDRPKTIGLDEKNFGPEHSRGKLMRHMGKLWLKAEVRALENQLRSRLMSPYLVPDHEALTKHTPALKRLVYTKKFIVVIPSIVVSALDEMKRVSSQAREATRWLETQLRRGSRFLRAQRPQERLALPLIKGPRPKDKEAWLFFQIIECCHYLTQQAKMGFTGDGEAPVVTLLTGCNLEDRKALTFSPDGLAKSAGVNLEHIESFQMKWKSSSKSHG</sequence>
<dbReference type="GO" id="GO:0005697">
    <property type="term" value="C:telomerase holoenzyme complex"/>
    <property type="evidence" value="ECO:0007669"/>
    <property type="project" value="TreeGrafter"/>
</dbReference>
<dbReference type="PANTHER" id="PTHR15696:SF7">
    <property type="entry name" value="NONSENSE-MEDIATED MRNA DECAY FACTOR"/>
    <property type="match status" value="1"/>
</dbReference>
<evidence type="ECO:0000256" key="3">
    <source>
        <dbReference type="ARBA" id="ARBA00022490"/>
    </source>
</evidence>
<evidence type="ECO:0000256" key="1">
    <source>
        <dbReference type="ARBA" id="ARBA00004123"/>
    </source>
</evidence>
<comment type="caution">
    <text evidence="10">The sequence shown here is derived from an EMBL/GenBank/DDBJ whole genome shotgun (WGS) entry which is preliminary data.</text>
</comment>
<reference evidence="10 11" key="1">
    <citation type="journal article" date="2018" name="Genome Res.">
        <title>The genomic architecture and molecular evolution of ant odorant receptors.</title>
        <authorList>
            <person name="McKenzie S.K."/>
            <person name="Kronauer D.J.C."/>
        </authorList>
    </citation>
    <scope>NUCLEOTIDE SEQUENCE [LARGE SCALE GENOMIC DNA]</scope>
    <source>
        <strain evidence="10">Clonal line C1</strain>
    </source>
</reference>
<evidence type="ECO:0000256" key="5">
    <source>
        <dbReference type="ARBA" id="ARBA00023242"/>
    </source>
</evidence>
<organism evidence="10 11">
    <name type="scientific">Ooceraea biroi</name>
    <name type="common">Clonal raider ant</name>
    <name type="synonym">Cerapachys biroi</name>
    <dbReference type="NCBI Taxonomy" id="2015173"/>
    <lineage>
        <taxon>Eukaryota</taxon>
        <taxon>Metazoa</taxon>
        <taxon>Ecdysozoa</taxon>
        <taxon>Arthropoda</taxon>
        <taxon>Hexapoda</taxon>
        <taxon>Insecta</taxon>
        <taxon>Pterygota</taxon>
        <taxon>Neoptera</taxon>
        <taxon>Endopterygota</taxon>
        <taxon>Hymenoptera</taxon>
        <taxon>Apocrita</taxon>
        <taxon>Aculeata</taxon>
        <taxon>Formicoidea</taxon>
        <taxon>Formicidae</taxon>
        <taxon>Dorylinae</taxon>
        <taxon>Ooceraea</taxon>
    </lineage>
</organism>
<dbReference type="Gene3D" id="1.25.40.10">
    <property type="entry name" value="Tetratricopeptide repeat domain"/>
    <property type="match status" value="1"/>
</dbReference>
<feature type="compositionally biased region" description="Polar residues" evidence="6">
    <location>
        <begin position="514"/>
        <end position="530"/>
    </location>
</feature>
<evidence type="ECO:0000259" key="8">
    <source>
        <dbReference type="Pfam" id="PF10374"/>
    </source>
</evidence>
<proteinExistence type="predicted"/>
<dbReference type="InterPro" id="IPR002716">
    <property type="entry name" value="PIN_dom"/>
</dbReference>
<dbReference type="SUPFAM" id="SSF48452">
    <property type="entry name" value="TPR-like"/>
    <property type="match status" value="1"/>
</dbReference>
<feature type="compositionally biased region" description="Basic and acidic residues" evidence="6">
    <location>
        <begin position="456"/>
        <end position="471"/>
    </location>
</feature>
<dbReference type="GO" id="GO:0042162">
    <property type="term" value="F:telomeric DNA binding"/>
    <property type="evidence" value="ECO:0007669"/>
    <property type="project" value="TreeGrafter"/>
</dbReference>
<gene>
    <name evidence="10" type="ORF">DMN91_009369</name>
</gene>
<feature type="domain" description="DNA/RNA-binding" evidence="7">
    <location>
        <begin position="202"/>
        <end position="402"/>
    </location>
</feature>
<evidence type="ECO:0000259" key="7">
    <source>
        <dbReference type="Pfam" id="PF10373"/>
    </source>
</evidence>
<feature type="compositionally biased region" description="Basic and acidic residues" evidence="6">
    <location>
        <begin position="600"/>
        <end position="618"/>
    </location>
</feature>
<evidence type="ECO:0000313" key="10">
    <source>
        <dbReference type="EMBL" id="RLU19011.1"/>
    </source>
</evidence>
<evidence type="ECO:0000259" key="9">
    <source>
        <dbReference type="Pfam" id="PF13638"/>
    </source>
</evidence>
<dbReference type="CDD" id="cd09884">
    <property type="entry name" value="PIN_Smg5-like"/>
    <property type="match status" value="1"/>
</dbReference>
<dbReference type="GO" id="GO:0005737">
    <property type="term" value="C:cytoplasm"/>
    <property type="evidence" value="ECO:0007669"/>
    <property type="project" value="UniProtKB-SubCell"/>
</dbReference>
<keyword evidence="5" id="KW-0539">Nucleus</keyword>
<dbReference type="Pfam" id="PF10374">
    <property type="entry name" value="EST1"/>
    <property type="match status" value="1"/>
</dbReference>
<dbReference type="Pfam" id="PF13638">
    <property type="entry name" value="PIN_4"/>
    <property type="match status" value="1"/>
</dbReference>
<dbReference type="InterPro" id="IPR045153">
    <property type="entry name" value="Est1/Ebs1-like"/>
</dbReference>
<feature type="compositionally biased region" description="Basic residues" evidence="6">
    <location>
        <begin position="495"/>
        <end position="504"/>
    </location>
</feature>
<evidence type="ECO:0000256" key="2">
    <source>
        <dbReference type="ARBA" id="ARBA00004496"/>
    </source>
</evidence>
<dbReference type="Pfam" id="PF10373">
    <property type="entry name" value="EST1_DNA_bind"/>
    <property type="match status" value="1"/>
</dbReference>
<accession>A0A3L8DFB0</accession>
<feature type="region of interest" description="Disordered" evidence="6">
    <location>
        <begin position="425"/>
        <end position="628"/>
    </location>
</feature>
<dbReference type="FunFam" id="3.40.50.1010:FF:000033">
    <property type="entry name" value="Blast:Protein SMG5"/>
    <property type="match status" value="1"/>
</dbReference>
<keyword evidence="3" id="KW-0963">Cytoplasm</keyword>
<dbReference type="Proteomes" id="UP000279307">
    <property type="component" value="Chromosome 9"/>
</dbReference>
<evidence type="ECO:0000256" key="4">
    <source>
        <dbReference type="ARBA" id="ARBA00023161"/>
    </source>
</evidence>
<dbReference type="InterPro" id="IPR018834">
    <property type="entry name" value="DNA/RNA-bd_Est1-type"/>
</dbReference>
<feature type="compositionally biased region" description="Polar residues" evidence="6">
    <location>
        <begin position="425"/>
        <end position="438"/>
    </location>
</feature>
<feature type="compositionally biased region" description="Basic and acidic residues" evidence="6">
    <location>
        <begin position="568"/>
        <end position="593"/>
    </location>
</feature>
<name>A0A3L8DFB0_OOCBI</name>
<dbReference type="PANTHER" id="PTHR15696">
    <property type="entry name" value="SMG-7 SUPPRESSOR WITH MORPHOLOGICAL EFFECT ON GENITALIA PROTEIN 7"/>
    <property type="match status" value="1"/>
</dbReference>
<evidence type="ECO:0000313" key="11">
    <source>
        <dbReference type="Proteomes" id="UP000279307"/>
    </source>
</evidence>
<dbReference type="InterPro" id="IPR019458">
    <property type="entry name" value="Est1-like_N"/>
</dbReference>
<comment type="subcellular location">
    <subcellularLocation>
        <location evidence="2">Cytoplasm</location>
    </subcellularLocation>
    <subcellularLocation>
        <location evidence="1">Nucleus</location>
    </subcellularLocation>
</comment>
<dbReference type="InterPro" id="IPR011990">
    <property type="entry name" value="TPR-like_helical_dom_sf"/>
</dbReference>
<evidence type="ECO:0008006" key="12">
    <source>
        <dbReference type="Google" id="ProtNLM"/>
    </source>
</evidence>
<feature type="domain" description="PIN" evidence="9">
    <location>
        <begin position="874"/>
        <end position="987"/>
    </location>
</feature>
<dbReference type="OrthoDB" id="5920073at2759"/>
<dbReference type="GO" id="GO:0070034">
    <property type="term" value="F:telomerase RNA binding"/>
    <property type="evidence" value="ECO:0007669"/>
    <property type="project" value="TreeGrafter"/>
</dbReference>
<protein>
    <recommendedName>
        <fullName evidence="12">Protein SMG5</fullName>
    </recommendedName>
</protein>
<dbReference type="EMBL" id="QOIP01000009">
    <property type="protein sequence ID" value="RLU19011.1"/>
    <property type="molecule type" value="Genomic_DNA"/>
</dbReference>
<dbReference type="GO" id="GO:0000184">
    <property type="term" value="P:nuclear-transcribed mRNA catabolic process, nonsense-mediated decay"/>
    <property type="evidence" value="ECO:0007669"/>
    <property type="project" value="UniProtKB-KW"/>
</dbReference>
<evidence type="ECO:0000256" key="6">
    <source>
        <dbReference type="SAM" id="MobiDB-lite"/>
    </source>
</evidence>
<keyword evidence="4" id="KW-0866">Nonsense-mediated mRNA decay</keyword>
<feature type="compositionally biased region" description="Acidic residues" evidence="6">
    <location>
        <begin position="531"/>
        <end position="562"/>
    </location>
</feature>
<feature type="domain" description="Telomerase activating protein Est1-like N-terminal" evidence="8">
    <location>
        <begin position="77"/>
        <end position="193"/>
    </location>
</feature>